<sequence>MIISCPACSTRYVVPDTAIGGEGRTVRCAKCRHSWFQGTPELETRPDTSAPPPPVAEPQPAVRSSASVQTPPPAPSPAEPARPAARVPTEEAFDEDDEPETSRFFRSGPSDTAHEEPQHTHAAPAAAPGGPVAAPSPERAPEPTPQREPAAPTPAPAAVAITPTVSPEARAPVGETPPAESQFQSAPPFRRRRNPLRLLNWAAAIFAMLALATILAISYWGPPDWLPINRPTFGASQPELKLEFPPDQQDRRQLANGTEYFGASGTITNIGSAAANVPPILIVLRDGHERIVYSWEVAPPKGKLAPGESVSINEAVTDVPRSAKVAEIGWKPN</sequence>
<dbReference type="Pfam" id="PF13717">
    <property type="entry name" value="Zn_ribbon_4"/>
    <property type="match status" value="1"/>
</dbReference>
<dbReference type="Proteomes" id="UP000469430">
    <property type="component" value="Unassembled WGS sequence"/>
</dbReference>
<protein>
    <submittedName>
        <fullName evidence="4">Thioredoxin</fullName>
    </submittedName>
</protein>
<evidence type="ECO:0000313" key="4">
    <source>
        <dbReference type="EMBL" id="MXP00247.1"/>
    </source>
</evidence>
<feature type="compositionally biased region" description="Low complexity" evidence="1">
    <location>
        <begin position="122"/>
        <end position="137"/>
    </location>
</feature>
<accession>A0A6I4TW11</accession>
<evidence type="ECO:0000256" key="2">
    <source>
        <dbReference type="SAM" id="Phobius"/>
    </source>
</evidence>
<feature type="compositionally biased region" description="Pro residues" evidence="1">
    <location>
        <begin position="70"/>
        <end position="80"/>
    </location>
</feature>
<dbReference type="InterPro" id="IPR011723">
    <property type="entry name" value="Znf/thioredoxin_put"/>
</dbReference>
<feature type="region of interest" description="Disordered" evidence="1">
    <location>
        <begin position="168"/>
        <end position="187"/>
    </location>
</feature>
<reference evidence="4 5" key="1">
    <citation type="submission" date="2019-12" db="EMBL/GenBank/DDBJ databases">
        <title>Genomic-based taxomic classification of the family Erythrobacteraceae.</title>
        <authorList>
            <person name="Xu L."/>
        </authorList>
    </citation>
    <scope>NUCLEOTIDE SEQUENCE [LARGE SCALE GENOMIC DNA]</scope>
    <source>
        <strain evidence="4 5">S36</strain>
    </source>
</reference>
<evidence type="ECO:0000259" key="3">
    <source>
        <dbReference type="Pfam" id="PF13717"/>
    </source>
</evidence>
<dbReference type="AlphaFoldDB" id="A0A6I4TW11"/>
<feature type="compositionally biased region" description="Low complexity" evidence="1">
    <location>
        <begin position="58"/>
        <end position="69"/>
    </location>
</feature>
<keyword evidence="2" id="KW-0812">Transmembrane</keyword>
<gene>
    <name evidence="4" type="ORF">GRI97_14735</name>
</gene>
<feature type="transmembrane region" description="Helical" evidence="2">
    <location>
        <begin position="198"/>
        <end position="221"/>
    </location>
</feature>
<dbReference type="RefSeq" id="WP_161391970.1">
    <property type="nucleotide sequence ID" value="NZ_JBHSCP010000002.1"/>
</dbReference>
<evidence type="ECO:0000313" key="5">
    <source>
        <dbReference type="Proteomes" id="UP000469430"/>
    </source>
</evidence>
<proteinExistence type="predicted"/>
<dbReference type="NCBIfam" id="TIGR02098">
    <property type="entry name" value="MJ0042_CXXC"/>
    <property type="match status" value="1"/>
</dbReference>
<evidence type="ECO:0000256" key="1">
    <source>
        <dbReference type="SAM" id="MobiDB-lite"/>
    </source>
</evidence>
<keyword evidence="2" id="KW-0472">Membrane</keyword>
<keyword evidence="5" id="KW-1185">Reference proteome</keyword>
<organism evidence="4 5">
    <name type="scientific">Croceibacterium xixiisoli</name>
    <dbReference type="NCBI Taxonomy" id="1476466"/>
    <lineage>
        <taxon>Bacteria</taxon>
        <taxon>Pseudomonadati</taxon>
        <taxon>Pseudomonadota</taxon>
        <taxon>Alphaproteobacteria</taxon>
        <taxon>Sphingomonadales</taxon>
        <taxon>Erythrobacteraceae</taxon>
        <taxon>Croceibacterium</taxon>
    </lineage>
</organism>
<dbReference type="OrthoDB" id="7159357at2"/>
<dbReference type="EMBL" id="WTYJ01000003">
    <property type="protein sequence ID" value="MXP00247.1"/>
    <property type="molecule type" value="Genomic_DNA"/>
</dbReference>
<name>A0A6I4TW11_9SPHN</name>
<keyword evidence="2" id="KW-1133">Transmembrane helix</keyword>
<feature type="compositionally biased region" description="Pro residues" evidence="1">
    <location>
        <begin position="142"/>
        <end position="155"/>
    </location>
</feature>
<feature type="domain" description="Zinc finger/thioredoxin putative" evidence="3">
    <location>
        <begin position="1"/>
        <end position="36"/>
    </location>
</feature>
<feature type="region of interest" description="Disordered" evidence="1">
    <location>
        <begin position="39"/>
        <end position="157"/>
    </location>
</feature>
<comment type="caution">
    <text evidence="4">The sequence shown here is derived from an EMBL/GenBank/DDBJ whole genome shotgun (WGS) entry which is preliminary data.</text>
</comment>